<dbReference type="STRING" id="29343.CCDG5_2052"/>
<evidence type="ECO:0000256" key="3">
    <source>
        <dbReference type="ARBA" id="ARBA00022679"/>
    </source>
</evidence>
<accession>A0A078KRV9</accession>
<dbReference type="CDD" id="cd06577">
    <property type="entry name" value="PASTA_pknB"/>
    <property type="match status" value="3"/>
</dbReference>
<name>A0A078KRV9_9FIRM</name>
<comment type="catalytic activity">
    <reaction evidence="7">
        <text>L-threonyl-[protein] + ATP = O-phospho-L-threonyl-[protein] + ADP + H(+)</text>
        <dbReference type="Rhea" id="RHEA:46608"/>
        <dbReference type="Rhea" id="RHEA-COMP:11060"/>
        <dbReference type="Rhea" id="RHEA-COMP:11605"/>
        <dbReference type="ChEBI" id="CHEBI:15378"/>
        <dbReference type="ChEBI" id="CHEBI:30013"/>
        <dbReference type="ChEBI" id="CHEBI:30616"/>
        <dbReference type="ChEBI" id="CHEBI:61977"/>
        <dbReference type="ChEBI" id="CHEBI:456216"/>
        <dbReference type="EC" id="2.7.11.1"/>
    </reaction>
</comment>
<evidence type="ECO:0000256" key="2">
    <source>
        <dbReference type="ARBA" id="ARBA00022527"/>
    </source>
</evidence>
<keyword evidence="5" id="KW-0418">Kinase</keyword>
<dbReference type="SUPFAM" id="SSF56112">
    <property type="entry name" value="Protein kinase-like (PK-like)"/>
    <property type="match status" value="1"/>
</dbReference>
<dbReference type="EMBL" id="LM995447">
    <property type="protein sequence ID" value="CDZ25143.1"/>
    <property type="molecule type" value="Genomic_DNA"/>
</dbReference>
<dbReference type="PANTHER" id="PTHR43895">
    <property type="entry name" value="CALCIUM/CALMODULIN-DEPENDENT PROTEIN KINASE KINASE-RELATED"/>
    <property type="match status" value="1"/>
</dbReference>
<dbReference type="HOGENOM" id="CLU_000288_135_2_9"/>
<dbReference type="Gene3D" id="3.30.10.20">
    <property type="match status" value="3"/>
</dbReference>
<dbReference type="EC" id="2.7.11.1" evidence="1"/>
<dbReference type="SMART" id="SM00740">
    <property type="entry name" value="PASTA"/>
    <property type="match status" value="3"/>
</dbReference>
<evidence type="ECO:0000256" key="5">
    <source>
        <dbReference type="ARBA" id="ARBA00022777"/>
    </source>
</evidence>
<evidence type="ECO:0000256" key="8">
    <source>
        <dbReference type="ARBA" id="ARBA00048679"/>
    </source>
</evidence>
<gene>
    <name evidence="12" type="ORF">CCDG5_2052</name>
</gene>
<feature type="domain" description="Protein kinase" evidence="10">
    <location>
        <begin position="13"/>
        <end position="271"/>
    </location>
</feature>
<dbReference type="Gene3D" id="1.10.510.10">
    <property type="entry name" value="Transferase(Phosphotransferase) domain 1"/>
    <property type="match status" value="1"/>
</dbReference>
<evidence type="ECO:0000256" key="7">
    <source>
        <dbReference type="ARBA" id="ARBA00047899"/>
    </source>
</evidence>
<dbReference type="PROSITE" id="PS51178">
    <property type="entry name" value="PASTA"/>
    <property type="match status" value="3"/>
</dbReference>
<keyword evidence="13" id="KW-1185">Reference proteome</keyword>
<feature type="domain" description="PASTA" evidence="11">
    <location>
        <begin position="328"/>
        <end position="395"/>
    </location>
</feature>
<dbReference type="InterPro" id="IPR011009">
    <property type="entry name" value="Kinase-like_dom_sf"/>
</dbReference>
<organism evidence="12 13">
    <name type="scientific">[Clostridium] cellulosi</name>
    <dbReference type="NCBI Taxonomy" id="29343"/>
    <lineage>
        <taxon>Bacteria</taxon>
        <taxon>Bacillati</taxon>
        <taxon>Bacillota</taxon>
        <taxon>Clostridia</taxon>
        <taxon>Eubacteriales</taxon>
        <taxon>Oscillospiraceae</taxon>
        <taxon>Oscillospiraceae incertae sedis</taxon>
    </lineage>
</organism>
<keyword evidence="4" id="KW-0547">Nucleotide-binding</keyword>
<sequence>MGGYIGKCLSGRYVLQKIIAVGDKSIVYKAYDNLEDRTVAIKVFSGEVYIKKGMSKQFKRELNALTLLSFPGIVQVYDYEFDGPQKYIVMEYVEGLSLKDYLEKQKLLNWKDALNIAEQVLLALEYAHKKGIVHQNIKPENILLAADGTIKVMDFKISGLMDTKTKVITDLYRDYAIYSSPEPADEKADIYAVGALLFKMLTGSLPYVGSSAASAMQLWGNSKRKSKDKEAIPVGLKEIVLRAIQKNPELRYQSVSDMLGDINKLNLNPDITFNYDLGGKSTKKENSAWKKSASTLRATPVVIGVFIPIFIALLIALILMAVGKNIIFPSKVKVPNLVGKDYKSVMADPKYKDIDINMLTTEYSDTYPAGTIVSQNPLPETTVEKGSRIDVFVSLGPEKLTIPDVTGMKESDAVSTLNNAGFKKVKTNKVYDNVIESGFVVRLEPSVNTQVSADTEITVYVSMGADPKNRLITVPNLSGMSYEKAINKLKALGLKAGTKTYKNSDAAANTVISQNPAANSRVAAGTRVNLVISSGKKTAADSNISNNKAADSGKNKPSFNFKWQIDWKNGFPPKK</sequence>
<keyword evidence="9" id="KW-0812">Transmembrane</keyword>
<feature type="transmembrane region" description="Helical" evidence="9">
    <location>
        <begin position="301"/>
        <end position="323"/>
    </location>
</feature>
<dbReference type="Gene3D" id="3.30.200.20">
    <property type="entry name" value="Phosphorylase Kinase, domain 1"/>
    <property type="match status" value="1"/>
</dbReference>
<dbReference type="GO" id="GO:0007165">
    <property type="term" value="P:signal transduction"/>
    <property type="evidence" value="ECO:0007669"/>
    <property type="project" value="TreeGrafter"/>
</dbReference>
<reference evidence="13" key="1">
    <citation type="submission" date="2014-07" db="EMBL/GenBank/DDBJ databases">
        <authorList>
            <person name="Wibberg D."/>
        </authorList>
    </citation>
    <scope>NUCLEOTIDE SEQUENCE [LARGE SCALE GENOMIC DNA]</scope>
    <source>
        <strain evidence="13">DG5</strain>
    </source>
</reference>
<dbReference type="SUPFAM" id="SSF54184">
    <property type="entry name" value="Penicillin-binding protein 2x (pbp-2x), c-terminal domain"/>
    <property type="match status" value="1"/>
</dbReference>
<dbReference type="GO" id="GO:0005524">
    <property type="term" value="F:ATP binding"/>
    <property type="evidence" value="ECO:0007669"/>
    <property type="project" value="UniProtKB-KW"/>
</dbReference>
<dbReference type="KEGG" id="ccel:CCDG5_2052"/>
<comment type="catalytic activity">
    <reaction evidence="8">
        <text>L-seryl-[protein] + ATP = O-phospho-L-seryl-[protein] + ADP + H(+)</text>
        <dbReference type="Rhea" id="RHEA:17989"/>
        <dbReference type="Rhea" id="RHEA-COMP:9863"/>
        <dbReference type="Rhea" id="RHEA-COMP:11604"/>
        <dbReference type="ChEBI" id="CHEBI:15378"/>
        <dbReference type="ChEBI" id="CHEBI:29999"/>
        <dbReference type="ChEBI" id="CHEBI:30616"/>
        <dbReference type="ChEBI" id="CHEBI:83421"/>
        <dbReference type="ChEBI" id="CHEBI:456216"/>
        <dbReference type="EC" id="2.7.11.1"/>
    </reaction>
</comment>
<dbReference type="CDD" id="cd14014">
    <property type="entry name" value="STKc_PknB_like"/>
    <property type="match status" value="1"/>
</dbReference>
<evidence type="ECO:0000313" key="12">
    <source>
        <dbReference type="EMBL" id="CDZ25143.1"/>
    </source>
</evidence>
<keyword evidence="2" id="KW-0723">Serine/threonine-protein kinase</keyword>
<evidence type="ECO:0000259" key="10">
    <source>
        <dbReference type="PROSITE" id="PS50011"/>
    </source>
</evidence>
<evidence type="ECO:0000256" key="9">
    <source>
        <dbReference type="SAM" id="Phobius"/>
    </source>
</evidence>
<dbReference type="AlphaFoldDB" id="A0A078KRV9"/>
<dbReference type="GO" id="GO:0004674">
    <property type="term" value="F:protein serine/threonine kinase activity"/>
    <property type="evidence" value="ECO:0007669"/>
    <property type="project" value="UniProtKB-KW"/>
</dbReference>
<keyword evidence="6" id="KW-0067">ATP-binding</keyword>
<feature type="domain" description="PASTA" evidence="11">
    <location>
        <begin position="396"/>
        <end position="463"/>
    </location>
</feature>
<evidence type="ECO:0000256" key="6">
    <source>
        <dbReference type="ARBA" id="ARBA00022840"/>
    </source>
</evidence>
<keyword evidence="3" id="KW-0808">Transferase</keyword>
<dbReference type="PANTHER" id="PTHR43895:SF32">
    <property type="entry name" value="SERINE_THREONINE-PROTEIN KINASE CHK1"/>
    <property type="match status" value="1"/>
</dbReference>
<dbReference type="InterPro" id="IPR000719">
    <property type="entry name" value="Prot_kinase_dom"/>
</dbReference>
<keyword evidence="9" id="KW-0472">Membrane</keyword>
<dbReference type="Pfam" id="PF03793">
    <property type="entry name" value="PASTA"/>
    <property type="match status" value="3"/>
</dbReference>
<evidence type="ECO:0000259" key="11">
    <source>
        <dbReference type="PROSITE" id="PS51178"/>
    </source>
</evidence>
<evidence type="ECO:0000256" key="4">
    <source>
        <dbReference type="ARBA" id="ARBA00022741"/>
    </source>
</evidence>
<dbReference type="Proteomes" id="UP000032431">
    <property type="component" value="Chromosome I"/>
</dbReference>
<keyword evidence="9" id="KW-1133">Transmembrane helix</keyword>
<dbReference type="OrthoDB" id="9788659at2"/>
<dbReference type="PATRIC" id="fig|29343.3.peg.2179"/>
<protein>
    <recommendedName>
        <fullName evidence="1">non-specific serine/threonine protein kinase</fullName>
        <ecNumber evidence="1">2.7.11.1</ecNumber>
    </recommendedName>
</protein>
<evidence type="ECO:0000313" key="13">
    <source>
        <dbReference type="Proteomes" id="UP000032431"/>
    </source>
</evidence>
<dbReference type="PROSITE" id="PS50011">
    <property type="entry name" value="PROTEIN_KINASE_DOM"/>
    <property type="match status" value="1"/>
</dbReference>
<dbReference type="Pfam" id="PF00069">
    <property type="entry name" value="Pkinase"/>
    <property type="match status" value="1"/>
</dbReference>
<evidence type="ECO:0000256" key="1">
    <source>
        <dbReference type="ARBA" id="ARBA00012513"/>
    </source>
</evidence>
<dbReference type="InterPro" id="IPR005543">
    <property type="entry name" value="PASTA_dom"/>
</dbReference>
<feature type="domain" description="PASTA" evidence="11">
    <location>
        <begin position="468"/>
        <end position="534"/>
    </location>
</feature>
<proteinExistence type="predicted"/>